<keyword evidence="3" id="KW-1185">Reference proteome</keyword>
<accession>A0ABS9TQS4</accession>
<comment type="caution">
    <text evidence="2">The sequence shown here is derived from an EMBL/GenBank/DDBJ whole genome shotgun (WGS) entry which is preliminary data.</text>
</comment>
<evidence type="ECO:0000313" key="2">
    <source>
        <dbReference type="EMBL" id="MCH6170900.1"/>
    </source>
</evidence>
<gene>
    <name evidence="2" type="ORF">MMF94_34805</name>
</gene>
<name>A0ABS9TQS4_9PSEU</name>
<reference evidence="2 3" key="1">
    <citation type="submission" date="2022-03" db="EMBL/GenBank/DDBJ databases">
        <title>Pseudonocardia alaer sp. nov., a novel actinomycete isolated from reed forest soil.</title>
        <authorList>
            <person name="Wang L."/>
        </authorList>
    </citation>
    <scope>NUCLEOTIDE SEQUENCE [LARGE SCALE GENOMIC DNA]</scope>
    <source>
        <strain evidence="2 3">Y-16303</strain>
    </source>
</reference>
<evidence type="ECO:0000256" key="1">
    <source>
        <dbReference type="SAM" id="MobiDB-lite"/>
    </source>
</evidence>
<feature type="region of interest" description="Disordered" evidence="1">
    <location>
        <begin position="36"/>
        <end position="72"/>
    </location>
</feature>
<sequence length="72" mass="7267">MLSRVSGRIVAAEAVEDDPDEPSALFLAVLVRAGAPQEAHDQQDVGGVEAGSHGAGGDAGVQELGDRGDDRA</sequence>
<dbReference type="Proteomes" id="UP001299970">
    <property type="component" value="Unassembled WGS sequence"/>
</dbReference>
<dbReference type="EMBL" id="JAKXMK010000037">
    <property type="protein sequence ID" value="MCH6170900.1"/>
    <property type="molecule type" value="Genomic_DNA"/>
</dbReference>
<protein>
    <submittedName>
        <fullName evidence="2">Uncharacterized protein</fullName>
    </submittedName>
</protein>
<organism evidence="2 3">
    <name type="scientific">Pseudonocardia alaniniphila</name>
    <dbReference type="NCBI Taxonomy" id="75291"/>
    <lineage>
        <taxon>Bacteria</taxon>
        <taxon>Bacillati</taxon>
        <taxon>Actinomycetota</taxon>
        <taxon>Actinomycetes</taxon>
        <taxon>Pseudonocardiales</taxon>
        <taxon>Pseudonocardiaceae</taxon>
        <taxon>Pseudonocardia</taxon>
    </lineage>
</organism>
<evidence type="ECO:0000313" key="3">
    <source>
        <dbReference type="Proteomes" id="UP001299970"/>
    </source>
</evidence>
<proteinExistence type="predicted"/>